<dbReference type="AlphaFoldDB" id="A0AAW0TN33"/>
<sequence>MRRRRQKGSKDHSAAHRLAATRPLQRKSESYIFSSNNFRNTPMFLVMAGAPTSSARLPSPRSQQCSAPITTLITTPITSNIRRDSMQRQVYAQQKHEVWSRLPSVMPPLPACPIGTAAIFAGTHKCTTSVPGTISAVPECVSDVVSCKGGRAEEGSMFLWSRRGVEDEIYWHNHYTTFPPVASYLAKRSGKAEHVRQLSDGVLRPPPHKLAPFAAAALITLSSKGTEAAAVREQPRSFSQSG</sequence>
<proteinExistence type="predicted"/>
<name>A0AAW0TN33_SCYPA</name>
<protein>
    <submittedName>
        <fullName evidence="2">Uncharacterized protein</fullName>
    </submittedName>
</protein>
<evidence type="ECO:0000256" key="1">
    <source>
        <dbReference type="SAM" id="MobiDB-lite"/>
    </source>
</evidence>
<gene>
    <name evidence="2" type="ORF">O3P69_020659</name>
</gene>
<dbReference type="EMBL" id="JARAKH010000028">
    <property type="protein sequence ID" value="KAK8388846.1"/>
    <property type="molecule type" value="Genomic_DNA"/>
</dbReference>
<accession>A0AAW0TN33</accession>
<dbReference type="Proteomes" id="UP001487740">
    <property type="component" value="Unassembled WGS sequence"/>
</dbReference>
<organism evidence="2 3">
    <name type="scientific">Scylla paramamosain</name>
    <name type="common">Mud crab</name>
    <dbReference type="NCBI Taxonomy" id="85552"/>
    <lineage>
        <taxon>Eukaryota</taxon>
        <taxon>Metazoa</taxon>
        <taxon>Ecdysozoa</taxon>
        <taxon>Arthropoda</taxon>
        <taxon>Crustacea</taxon>
        <taxon>Multicrustacea</taxon>
        <taxon>Malacostraca</taxon>
        <taxon>Eumalacostraca</taxon>
        <taxon>Eucarida</taxon>
        <taxon>Decapoda</taxon>
        <taxon>Pleocyemata</taxon>
        <taxon>Brachyura</taxon>
        <taxon>Eubrachyura</taxon>
        <taxon>Portunoidea</taxon>
        <taxon>Portunidae</taxon>
        <taxon>Portuninae</taxon>
        <taxon>Scylla</taxon>
    </lineage>
</organism>
<keyword evidence="3" id="KW-1185">Reference proteome</keyword>
<evidence type="ECO:0000313" key="2">
    <source>
        <dbReference type="EMBL" id="KAK8388846.1"/>
    </source>
</evidence>
<feature type="region of interest" description="Disordered" evidence="1">
    <location>
        <begin position="1"/>
        <end position="21"/>
    </location>
</feature>
<comment type="caution">
    <text evidence="2">The sequence shown here is derived from an EMBL/GenBank/DDBJ whole genome shotgun (WGS) entry which is preliminary data.</text>
</comment>
<evidence type="ECO:0000313" key="3">
    <source>
        <dbReference type="Proteomes" id="UP001487740"/>
    </source>
</evidence>
<reference evidence="2 3" key="1">
    <citation type="submission" date="2023-03" db="EMBL/GenBank/DDBJ databases">
        <title>High-quality genome of Scylla paramamosain provides insights in environmental adaptation.</title>
        <authorList>
            <person name="Zhang L."/>
        </authorList>
    </citation>
    <scope>NUCLEOTIDE SEQUENCE [LARGE SCALE GENOMIC DNA]</scope>
    <source>
        <strain evidence="2">LZ_2023a</strain>
        <tissue evidence="2">Muscle</tissue>
    </source>
</reference>